<keyword evidence="5" id="KW-1185">Reference proteome</keyword>
<reference evidence="4" key="1">
    <citation type="submission" date="2023-06" db="EMBL/GenBank/DDBJ databases">
        <title>Multi-omics analyses reveal the molecular pathogenesis toolkit of Lasiodiplodia hormozganensis, a cross-kingdom pathogen.</title>
        <authorList>
            <person name="Felix C."/>
            <person name="Meneses R."/>
            <person name="Goncalves M.F.M."/>
            <person name="Tilleman L."/>
            <person name="Duarte A.S."/>
            <person name="Jorrin-Novo J.V."/>
            <person name="Van De Peer Y."/>
            <person name="Deforce D."/>
            <person name="Van Nieuwerburgh F."/>
            <person name="Esteves A.C."/>
            <person name="Alves A."/>
        </authorList>
    </citation>
    <scope>NUCLEOTIDE SEQUENCE</scope>
    <source>
        <strain evidence="4">CBS 339.90</strain>
    </source>
</reference>
<evidence type="ECO:0000259" key="3">
    <source>
        <dbReference type="Pfam" id="PF00135"/>
    </source>
</evidence>
<dbReference type="Pfam" id="PF00135">
    <property type="entry name" value="COesterase"/>
    <property type="match status" value="1"/>
</dbReference>
<dbReference type="InterPro" id="IPR002018">
    <property type="entry name" value="CarbesteraseB"/>
</dbReference>
<protein>
    <recommendedName>
        <fullName evidence="3">Carboxylesterase type B domain-containing protein</fullName>
    </recommendedName>
</protein>
<evidence type="ECO:0000313" key="4">
    <source>
        <dbReference type="EMBL" id="KAK0618731.1"/>
    </source>
</evidence>
<evidence type="ECO:0000313" key="5">
    <source>
        <dbReference type="Proteomes" id="UP001175001"/>
    </source>
</evidence>
<dbReference type="GO" id="GO:0052689">
    <property type="term" value="F:carboxylic ester hydrolase activity"/>
    <property type="evidence" value="ECO:0007669"/>
    <property type="project" value="TreeGrafter"/>
</dbReference>
<comment type="similarity">
    <text evidence="1">Belongs to the type-B carboxylesterase/lipase family.</text>
</comment>
<comment type="caution">
    <text evidence="4">The sequence shown here is derived from an EMBL/GenBank/DDBJ whole genome shotgun (WGS) entry which is preliminary data.</text>
</comment>
<organism evidence="4 5">
    <name type="scientific">Lasiodiplodia hormozganensis</name>
    <dbReference type="NCBI Taxonomy" id="869390"/>
    <lineage>
        <taxon>Eukaryota</taxon>
        <taxon>Fungi</taxon>
        <taxon>Dikarya</taxon>
        <taxon>Ascomycota</taxon>
        <taxon>Pezizomycotina</taxon>
        <taxon>Dothideomycetes</taxon>
        <taxon>Dothideomycetes incertae sedis</taxon>
        <taxon>Botryosphaeriales</taxon>
        <taxon>Botryosphaeriaceae</taxon>
        <taxon>Lasiodiplodia</taxon>
    </lineage>
</organism>
<sequence length="237" mass="25602">MRMADVDRIRKALDNRPFGFTPSYDGKTDMRSVEDAISQDTAAKVPILIGTNADEGSVLTSAMPAPQLILEGIFGNDTAALAAARAAYPANATDEELKSRIQTDYAYTCTTSAIASTAARAGYSVWRYYFDASFPNTQPFPGAGAWHTSEISLVFGTYPRNNETTAQQIRLSRFLQRSWADFAKDPYGGPGWASVGGAGEDLEVIGANGTAWGESVEEQTVDEICRLYMAAIQKNGL</sequence>
<dbReference type="AlphaFoldDB" id="A0AA39WNL7"/>
<dbReference type="Proteomes" id="UP001175001">
    <property type="component" value="Unassembled WGS sequence"/>
</dbReference>
<dbReference type="Gene3D" id="3.40.50.1820">
    <property type="entry name" value="alpha/beta hydrolase"/>
    <property type="match status" value="1"/>
</dbReference>
<evidence type="ECO:0000256" key="1">
    <source>
        <dbReference type="ARBA" id="ARBA00005964"/>
    </source>
</evidence>
<gene>
    <name evidence="4" type="ORF">DIS24_g11581</name>
</gene>
<dbReference type="SUPFAM" id="SSF53474">
    <property type="entry name" value="alpha/beta-Hydrolases"/>
    <property type="match status" value="1"/>
</dbReference>
<proteinExistence type="inferred from homology"/>
<accession>A0AA39WNL7</accession>
<keyword evidence="2" id="KW-0378">Hydrolase</keyword>
<name>A0AA39WNL7_9PEZI</name>
<dbReference type="PANTHER" id="PTHR43918">
    <property type="entry name" value="ACETYLCHOLINESTERASE"/>
    <property type="match status" value="1"/>
</dbReference>
<dbReference type="InterPro" id="IPR029058">
    <property type="entry name" value="AB_hydrolase_fold"/>
</dbReference>
<dbReference type="PANTHER" id="PTHR43918:SF4">
    <property type="entry name" value="CARBOXYLIC ESTER HYDROLASE"/>
    <property type="match status" value="1"/>
</dbReference>
<evidence type="ECO:0000256" key="2">
    <source>
        <dbReference type="ARBA" id="ARBA00022801"/>
    </source>
</evidence>
<dbReference type="EMBL" id="JAUJDW010000175">
    <property type="protein sequence ID" value="KAK0618731.1"/>
    <property type="molecule type" value="Genomic_DNA"/>
</dbReference>
<dbReference type="InterPro" id="IPR050654">
    <property type="entry name" value="AChE-related_enzymes"/>
</dbReference>
<feature type="domain" description="Carboxylesterase type B" evidence="3">
    <location>
        <begin position="15"/>
        <end position="185"/>
    </location>
</feature>